<dbReference type="Gene3D" id="3.40.190.150">
    <property type="entry name" value="Bordetella uptake gene, domain 1"/>
    <property type="match status" value="1"/>
</dbReference>
<organism evidence="3 4">
    <name type="scientific">Pigmentiphaga humi</name>
    <dbReference type="NCBI Taxonomy" id="2478468"/>
    <lineage>
        <taxon>Bacteria</taxon>
        <taxon>Pseudomonadati</taxon>
        <taxon>Pseudomonadota</taxon>
        <taxon>Betaproteobacteria</taxon>
        <taxon>Burkholderiales</taxon>
        <taxon>Alcaligenaceae</taxon>
        <taxon>Pigmentiphaga</taxon>
    </lineage>
</organism>
<dbReference type="SUPFAM" id="SSF53850">
    <property type="entry name" value="Periplasmic binding protein-like II"/>
    <property type="match status" value="1"/>
</dbReference>
<sequence>MMSKPMFSPGALRALVSAICCAAAWAGAGIGTDAAAQSPEHPIRIIVPFPAGATLDYTARKLAPLISRELKQPVFIENRAGAGGNVGAQYVLRAPADGLTMLYTAPATLVVNRLLYPKLGFDHTSFAPVSLTATSPFVLFVPDSFPARTFQEYIAYAKKNPGRVSYGSMGVGTASHLLLAALNAEAGVDILHVPFQGSAPALSALLGTQVDSMTTGLTSTIEHVKAGKLIPLAVTSKERDPSLPDVPPMSDFYPGLEPTGNWFAFLAPPKTPDETVQRFARAVRQALQDKDVQADFARIDIKPVGSTPAELQAVMAKEARVWGGVIRTNNIAVE</sequence>
<dbReference type="OrthoDB" id="8970543at2"/>
<dbReference type="AlphaFoldDB" id="A0A3P4AW56"/>
<dbReference type="Gene3D" id="3.40.190.10">
    <property type="entry name" value="Periplasmic binding protein-like II"/>
    <property type="match status" value="1"/>
</dbReference>
<dbReference type="RefSeq" id="WP_124077484.1">
    <property type="nucleotide sequence ID" value="NZ_UWPJ01000005.1"/>
</dbReference>
<name>A0A3P4AW56_9BURK</name>
<dbReference type="PIRSF" id="PIRSF017082">
    <property type="entry name" value="YflP"/>
    <property type="match status" value="1"/>
</dbReference>
<keyword evidence="2" id="KW-0732">Signal</keyword>
<protein>
    <submittedName>
        <fullName evidence="3">Tripartite tricarboxylate transporter family receptor</fullName>
    </submittedName>
</protein>
<feature type="chain" id="PRO_5018152738" evidence="2">
    <location>
        <begin position="27"/>
        <end position="334"/>
    </location>
</feature>
<dbReference type="EMBL" id="UWPJ01000005">
    <property type="protein sequence ID" value="VCU68257.1"/>
    <property type="molecule type" value="Genomic_DNA"/>
</dbReference>
<dbReference type="Pfam" id="PF03401">
    <property type="entry name" value="TctC"/>
    <property type="match status" value="1"/>
</dbReference>
<evidence type="ECO:0000256" key="1">
    <source>
        <dbReference type="ARBA" id="ARBA00006987"/>
    </source>
</evidence>
<evidence type="ECO:0000256" key="2">
    <source>
        <dbReference type="SAM" id="SignalP"/>
    </source>
</evidence>
<comment type="similarity">
    <text evidence="1">Belongs to the UPF0065 (bug) family.</text>
</comment>
<accession>A0A3P4AW56</accession>
<dbReference type="InterPro" id="IPR005064">
    <property type="entry name" value="BUG"/>
</dbReference>
<dbReference type="PANTHER" id="PTHR42928">
    <property type="entry name" value="TRICARBOXYLATE-BINDING PROTEIN"/>
    <property type="match status" value="1"/>
</dbReference>
<keyword evidence="3" id="KW-0675">Receptor</keyword>
<dbReference type="CDD" id="cd07012">
    <property type="entry name" value="PBP2_Bug_TTT"/>
    <property type="match status" value="1"/>
</dbReference>
<dbReference type="PANTHER" id="PTHR42928:SF5">
    <property type="entry name" value="BLR1237 PROTEIN"/>
    <property type="match status" value="1"/>
</dbReference>
<keyword evidence="4" id="KW-1185">Reference proteome</keyword>
<evidence type="ECO:0000313" key="3">
    <source>
        <dbReference type="EMBL" id="VCU68257.1"/>
    </source>
</evidence>
<dbReference type="InterPro" id="IPR042100">
    <property type="entry name" value="Bug_dom1"/>
</dbReference>
<evidence type="ECO:0000313" key="4">
    <source>
        <dbReference type="Proteomes" id="UP000277294"/>
    </source>
</evidence>
<gene>
    <name evidence="3" type="ORF">PIGHUM_00307</name>
</gene>
<reference evidence="3 4" key="1">
    <citation type="submission" date="2018-10" db="EMBL/GenBank/DDBJ databases">
        <authorList>
            <person name="Criscuolo A."/>
        </authorList>
    </citation>
    <scope>NUCLEOTIDE SEQUENCE [LARGE SCALE GENOMIC DNA]</scope>
    <source>
        <strain evidence="3">DnA1</strain>
    </source>
</reference>
<proteinExistence type="inferred from homology"/>
<dbReference type="Proteomes" id="UP000277294">
    <property type="component" value="Unassembled WGS sequence"/>
</dbReference>
<feature type="signal peptide" evidence="2">
    <location>
        <begin position="1"/>
        <end position="26"/>
    </location>
</feature>